<proteinExistence type="predicted"/>
<dbReference type="Proteomes" id="UP000253872">
    <property type="component" value="Unassembled WGS sequence"/>
</dbReference>
<comment type="caution">
    <text evidence="1">The sequence shown here is derived from an EMBL/GenBank/DDBJ whole genome shotgun (WGS) entry which is preliminary data.</text>
</comment>
<dbReference type="RefSeq" id="WP_111403508.1">
    <property type="nucleotide sequence ID" value="NZ_QEPN01000006.1"/>
</dbReference>
<name>A0A369YG86_9PAST</name>
<organism evidence="1 2">
    <name type="scientific">Haemophilus sputorum</name>
    <dbReference type="NCBI Taxonomy" id="1078480"/>
    <lineage>
        <taxon>Bacteria</taxon>
        <taxon>Pseudomonadati</taxon>
        <taxon>Pseudomonadota</taxon>
        <taxon>Gammaproteobacteria</taxon>
        <taxon>Pasteurellales</taxon>
        <taxon>Pasteurellaceae</taxon>
        <taxon>Haemophilus</taxon>
    </lineage>
</organism>
<evidence type="ECO:0000313" key="2">
    <source>
        <dbReference type="Proteomes" id="UP000253872"/>
    </source>
</evidence>
<dbReference type="Pfam" id="PF12101">
    <property type="entry name" value="DUF3577"/>
    <property type="match status" value="1"/>
</dbReference>
<protein>
    <submittedName>
        <fullName evidence="1">DUF3577 domain-containing protein</fullName>
    </submittedName>
</protein>
<reference evidence="1 2" key="1">
    <citation type="submission" date="2018-05" db="EMBL/GenBank/DDBJ databases">
        <title>Draft Genome Sequences for a Diverse set of 7 Haemophilus Species.</title>
        <authorList>
            <person name="Nichols M."/>
            <person name="Topaz N."/>
            <person name="Wang X."/>
            <person name="Wang X."/>
            <person name="Boxrud D."/>
        </authorList>
    </citation>
    <scope>NUCLEOTIDE SEQUENCE [LARGE SCALE GENOMIC DNA]</scope>
    <source>
        <strain evidence="1 2">C2002001239</strain>
    </source>
</reference>
<sequence length="141" mass="15918">MSNQSTSKNYFNLHTTGVGYLSDIREYQPKKGEPILSCRVSALVGQSDSPEYRFFDMNVIGEEAKKLIGRCREAVAAKKKVLISFVMADMWYDTFTYGKDSDFHKKGDIGVSLKGRLIRINMIKVNGELKYAEQSKSADSE</sequence>
<accession>A0A369YG86</accession>
<evidence type="ECO:0000313" key="1">
    <source>
        <dbReference type="EMBL" id="RDE70937.1"/>
    </source>
</evidence>
<dbReference type="EMBL" id="QEPN01000006">
    <property type="protein sequence ID" value="RDE70937.1"/>
    <property type="molecule type" value="Genomic_DNA"/>
</dbReference>
<dbReference type="NCBIfam" id="NF040584">
    <property type="entry name" value="STY4534_fam"/>
    <property type="match status" value="1"/>
</dbReference>
<dbReference type="AlphaFoldDB" id="A0A369YG86"/>
<dbReference type="InterPro" id="IPR021960">
    <property type="entry name" value="DUF3577"/>
</dbReference>
<gene>
    <name evidence="1" type="ORF">DPV93_07985</name>
</gene>